<dbReference type="EMBL" id="CP053892">
    <property type="protein sequence ID" value="QKG21893.1"/>
    <property type="molecule type" value="Genomic_DNA"/>
</dbReference>
<keyword evidence="2" id="KW-1185">Reference proteome</keyword>
<name>A0A7D3VT09_ACTVE</name>
<gene>
    <name evidence="1" type="ORF">ACTIVE_3531</name>
</gene>
<dbReference type="AlphaFoldDB" id="A0A7D3VT09"/>
<reference evidence="1 2" key="1">
    <citation type="submission" date="2020-05" db="EMBL/GenBank/DDBJ databases">
        <title>Actinomadura verrucosospora NRRL-B18236 (PFL_A860) Genome sequencing and assembly.</title>
        <authorList>
            <person name="Samborskyy M."/>
        </authorList>
    </citation>
    <scope>NUCLEOTIDE SEQUENCE [LARGE SCALE GENOMIC DNA]</scope>
    <source>
        <strain evidence="1 2">NRRL:B18236</strain>
    </source>
</reference>
<evidence type="ECO:0000313" key="1">
    <source>
        <dbReference type="EMBL" id="QKG21893.1"/>
    </source>
</evidence>
<accession>A0A7D3VT09</accession>
<dbReference type="Proteomes" id="UP000501240">
    <property type="component" value="Chromosome"/>
</dbReference>
<evidence type="ECO:0000313" key="2">
    <source>
        <dbReference type="Proteomes" id="UP000501240"/>
    </source>
</evidence>
<protein>
    <submittedName>
        <fullName evidence="1">UDP-glucose 4-epimerase WbpV</fullName>
    </submittedName>
</protein>
<sequence>MNALTGASGAGAALACRLSRPGHRLIVAARLPVPARSAAAGEEQVEQAEGG</sequence>
<organism evidence="1 2">
    <name type="scientific">Actinomadura verrucosospora</name>
    <dbReference type="NCBI Taxonomy" id="46165"/>
    <lineage>
        <taxon>Bacteria</taxon>
        <taxon>Bacillati</taxon>
        <taxon>Actinomycetota</taxon>
        <taxon>Actinomycetes</taxon>
        <taxon>Streptosporangiales</taxon>
        <taxon>Thermomonosporaceae</taxon>
        <taxon>Actinomadura</taxon>
    </lineage>
</organism>
<proteinExistence type="predicted"/>